<protein>
    <submittedName>
        <fullName evidence="2">Uncharacterized protein</fullName>
    </submittedName>
</protein>
<gene>
    <name evidence="2" type="ORF">KIL84_013437</name>
</gene>
<dbReference type="EMBL" id="JAHDVG010000485">
    <property type="protein sequence ID" value="KAH1168847.1"/>
    <property type="molecule type" value="Genomic_DNA"/>
</dbReference>
<reference evidence="2" key="1">
    <citation type="submission" date="2021-09" db="EMBL/GenBank/DDBJ databases">
        <title>The genome of Mauremys mutica provides insights into the evolution of semi-aquatic lifestyle.</title>
        <authorList>
            <person name="Gong S."/>
            <person name="Gao Y."/>
        </authorList>
    </citation>
    <scope>NUCLEOTIDE SEQUENCE</scope>
    <source>
        <strain evidence="2">MM-2020</strain>
        <tissue evidence="2">Muscle</tissue>
    </source>
</reference>
<keyword evidence="3" id="KW-1185">Reference proteome</keyword>
<evidence type="ECO:0000256" key="1">
    <source>
        <dbReference type="SAM" id="MobiDB-lite"/>
    </source>
</evidence>
<evidence type="ECO:0000313" key="3">
    <source>
        <dbReference type="Proteomes" id="UP000827986"/>
    </source>
</evidence>
<accession>A0A9D3WVI4</accession>
<organism evidence="2 3">
    <name type="scientific">Mauremys mutica</name>
    <name type="common">yellowpond turtle</name>
    <dbReference type="NCBI Taxonomy" id="74926"/>
    <lineage>
        <taxon>Eukaryota</taxon>
        <taxon>Metazoa</taxon>
        <taxon>Chordata</taxon>
        <taxon>Craniata</taxon>
        <taxon>Vertebrata</taxon>
        <taxon>Euteleostomi</taxon>
        <taxon>Archelosauria</taxon>
        <taxon>Testudinata</taxon>
        <taxon>Testudines</taxon>
        <taxon>Cryptodira</taxon>
        <taxon>Durocryptodira</taxon>
        <taxon>Testudinoidea</taxon>
        <taxon>Geoemydidae</taxon>
        <taxon>Geoemydinae</taxon>
        <taxon>Mauremys</taxon>
    </lineage>
</organism>
<dbReference type="Proteomes" id="UP000827986">
    <property type="component" value="Unassembled WGS sequence"/>
</dbReference>
<comment type="caution">
    <text evidence="2">The sequence shown here is derived from an EMBL/GenBank/DDBJ whole genome shotgun (WGS) entry which is preliminary data.</text>
</comment>
<sequence length="114" mass="12763">MCVSETMEMLRGNMDSFTTTARTLEFVLAPRAFDHLQRKWYINDTSLEEEEGGAEGSPFAQLLMDMQECETQALVRKTNKHDSLSSSTPQRRKEQCQNGIGNGAITDCHGQSTS</sequence>
<proteinExistence type="predicted"/>
<dbReference type="AlphaFoldDB" id="A0A9D3WVI4"/>
<feature type="region of interest" description="Disordered" evidence="1">
    <location>
        <begin position="75"/>
        <end position="114"/>
    </location>
</feature>
<evidence type="ECO:0000313" key="2">
    <source>
        <dbReference type="EMBL" id="KAH1168847.1"/>
    </source>
</evidence>
<name>A0A9D3WVI4_9SAUR</name>